<name>A0A9X6NJX6_HYPEX</name>
<dbReference type="EMBL" id="MTYJ01000912">
    <property type="protein sequence ID" value="OWA55527.1"/>
    <property type="molecule type" value="Genomic_DNA"/>
</dbReference>
<sequence length="101" mass="12058">MHKIYLFHHGHPFLKKFWTSTNRNIRRVLSMWRNSHNRQMTHDRRAMDHKAFSKTADTNGALKRNTDRRPSTRAALRDNRTNQKEEIVPRSRTLAAHRVTA</sequence>
<keyword evidence="3" id="KW-1185">Reference proteome</keyword>
<organism evidence="2 3">
    <name type="scientific">Hypsibius exemplaris</name>
    <name type="common">Freshwater tardigrade</name>
    <dbReference type="NCBI Taxonomy" id="2072580"/>
    <lineage>
        <taxon>Eukaryota</taxon>
        <taxon>Metazoa</taxon>
        <taxon>Ecdysozoa</taxon>
        <taxon>Tardigrada</taxon>
        <taxon>Eutardigrada</taxon>
        <taxon>Parachela</taxon>
        <taxon>Hypsibioidea</taxon>
        <taxon>Hypsibiidae</taxon>
        <taxon>Hypsibius</taxon>
    </lineage>
</organism>
<gene>
    <name evidence="2" type="ORF">BV898_19911</name>
</gene>
<reference evidence="3" key="1">
    <citation type="submission" date="2017-01" db="EMBL/GenBank/DDBJ databases">
        <title>Comparative genomics of anhydrobiosis in the tardigrade Hypsibius dujardini.</title>
        <authorList>
            <person name="Yoshida Y."/>
            <person name="Koutsovoulos G."/>
            <person name="Laetsch D."/>
            <person name="Stevens L."/>
            <person name="Kumar S."/>
            <person name="Horikawa D."/>
            <person name="Ishino K."/>
            <person name="Komine S."/>
            <person name="Tomita M."/>
            <person name="Blaxter M."/>
            <person name="Arakawa K."/>
        </authorList>
    </citation>
    <scope>NUCLEOTIDE SEQUENCE [LARGE SCALE GENOMIC DNA]</scope>
    <source>
        <strain evidence="3">Z151</strain>
    </source>
</reference>
<dbReference type="AlphaFoldDB" id="A0A9X6NJX6"/>
<dbReference type="Proteomes" id="UP000192578">
    <property type="component" value="Unassembled WGS sequence"/>
</dbReference>
<evidence type="ECO:0000313" key="3">
    <source>
        <dbReference type="Proteomes" id="UP000192578"/>
    </source>
</evidence>
<protein>
    <submittedName>
        <fullName evidence="2">Uncharacterized protein</fullName>
    </submittedName>
</protein>
<accession>A0A9X6NJX6</accession>
<feature type="region of interest" description="Disordered" evidence="1">
    <location>
        <begin position="59"/>
        <end position="101"/>
    </location>
</feature>
<feature type="compositionally biased region" description="Basic and acidic residues" evidence="1">
    <location>
        <begin position="64"/>
        <end position="89"/>
    </location>
</feature>
<comment type="caution">
    <text evidence="2">The sequence shown here is derived from an EMBL/GenBank/DDBJ whole genome shotgun (WGS) entry which is preliminary data.</text>
</comment>
<evidence type="ECO:0000256" key="1">
    <source>
        <dbReference type="SAM" id="MobiDB-lite"/>
    </source>
</evidence>
<evidence type="ECO:0000313" key="2">
    <source>
        <dbReference type="EMBL" id="OWA55527.1"/>
    </source>
</evidence>
<proteinExistence type="predicted"/>